<dbReference type="Pfam" id="PF12680">
    <property type="entry name" value="SnoaL_2"/>
    <property type="match status" value="1"/>
</dbReference>
<feature type="domain" description="SnoaL-like" evidence="1">
    <location>
        <begin position="12"/>
        <end position="118"/>
    </location>
</feature>
<dbReference type="Gene3D" id="3.10.450.50">
    <property type="match status" value="1"/>
</dbReference>
<sequence length="134" mass="15501">MMKNKPHCQIAKKLYDAFLAGDIEGIYALLDPDIVWELVGVKEVPHFGVYRGIDEVKGFFKIISEINQVTGFEILQYTETEKGAYVECREQGHFEGHPKEFDLRSCQILEIKNGRITHFTIYQDTAQMLDAWRS</sequence>
<evidence type="ECO:0000313" key="3">
    <source>
        <dbReference type="Proteomes" id="UP001203423"/>
    </source>
</evidence>
<dbReference type="RefSeq" id="WP_248943313.1">
    <property type="nucleotide sequence ID" value="NZ_JAKIKS010000240.1"/>
</dbReference>
<keyword evidence="3" id="KW-1185">Reference proteome</keyword>
<name>A0ABT0LKG1_9GAMM</name>
<dbReference type="InterPro" id="IPR037401">
    <property type="entry name" value="SnoaL-like"/>
</dbReference>
<dbReference type="SUPFAM" id="SSF54427">
    <property type="entry name" value="NTF2-like"/>
    <property type="match status" value="1"/>
</dbReference>
<evidence type="ECO:0000259" key="1">
    <source>
        <dbReference type="Pfam" id="PF12680"/>
    </source>
</evidence>
<dbReference type="EMBL" id="JAKIKS010000240">
    <property type="protein sequence ID" value="MCL1127885.1"/>
    <property type="molecule type" value="Genomic_DNA"/>
</dbReference>
<proteinExistence type="predicted"/>
<accession>A0ABT0LKG1</accession>
<evidence type="ECO:0000313" key="2">
    <source>
        <dbReference type="EMBL" id="MCL1127885.1"/>
    </source>
</evidence>
<dbReference type="PANTHER" id="PTHR41252">
    <property type="entry name" value="BLR2505 PROTEIN"/>
    <property type="match status" value="1"/>
</dbReference>
<protein>
    <submittedName>
        <fullName evidence="2">Nuclear transport factor 2 family protein</fullName>
    </submittedName>
</protein>
<gene>
    <name evidence="2" type="ORF">L2764_26380</name>
</gene>
<reference evidence="2 3" key="1">
    <citation type="submission" date="2022-01" db="EMBL/GenBank/DDBJ databases">
        <title>Whole genome-based taxonomy of the Shewanellaceae.</title>
        <authorList>
            <person name="Martin-Rodriguez A.J."/>
        </authorList>
    </citation>
    <scope>NUCLEOTIDE SEQUENCE [LARGE SCALE GENOMIC DNA]</scope>
    <source>
        <strain evidence="2 3">DSM 17177</strain>
    </source>
</reference>
<dbReference type="PANTHER" id="PTHR41252:SF1">
    <property type="entry name" value="BLR2505 PROTEIN"/>
    <property type="match status" value="1"/>
</dbReference>
<dbReference type="InterPro" id="IPR032710">
    <property type="entry name" value="NTF2-like_dom_sf"/>
</dbReference>
<organism evidence="2 3">
    <name type="scientific">Shewanella surugensis</name>
    <dbReference type="NCBI Taxonomy" id="212020"/>
    <lineage>
        <taxon>Bacteria</taxon>
        <taxon>Pseudomonadati</taxon>
        <taxon>Pseudomonadota</taxon>
        <taxon>Gammaproteobacteria</taxon>
        <taxon>Alteromonadales</taxon>
        <taxon>Shewanellaceae</taxon>
        <taxon>Shewanella</taxon>
    </lineage>
</organism>
<dbReference type="Proteomes" id="UP001203423">
    <property type="component" value="Unassembled WGS sequence"/>
</dbReference>
<comment type="caution">
    <text evidence="2">The sequence shown here is derived from an EMBL/GenBank/DDBJ whole genome shotgun (WGS) entry which is preliminary data.</text>
</comment>